<dbReference type="Gene3D" id="2.60.120.260">
    <property type="entry name" value="Galactose-binding domain-like"/>
    <property type="match status" value="2"/>
</dbReference>
<dbReference type="GO" id="GO:0005509">
    <property type="term" value="F:calcium ion binding"/>
    <property type="evidence" value="ECO:0007669"/>
    <property type="project" value="InterPro"/>
</dbReference>
<dbReference type="RefSeq" id="WP_090714972.1">
    <property type="nucleotide sequence ID" value="NZ_CAESAP020000117.1"/>
</dbReference>
<proteinExistence type="inferred from homology"/>
<evidence type="ECO:0000313" key="10">
    <source>
        <dbReference type="Proteomes" id="UP000198988"/>
    </source>
</evidence>
<dbReference type="OrthoDB" id="9805202at2"/>
<dbReference type="SUPFAM" id="SSF49313">
    <property type="entry name" value="Cadherin-like"/>
    <property type="match status" value="1"/>
</dbReference>
<dbReference type="GO" id="GO:0010185">
    <property type="term" value="P:regulation of cellular defense response"/>
    <property type="evidence" value="ECO:0007669"/>
    <property type="project" value="UniProtKB-ARBA"/>
</dbReference>
<keyword evidence="4" id="KW-0479">Metal-binding</keyword>
<dbReference type="Pfam" id="PF22633">
    <property type="entry name" value="F5_F8_type_C_2"/>
    <property type="match status" value="2"/>
</dbReference>
<evidence type="ECO:0000256" key="5">
    <source>
        <dbReference type="ARBA" id="ARBA00022734"/>
    </source>
</evidence>
<evidence type="ECO:0000256" key="3">
    <source>
        <dbReference type="ARBA" id="ARBA00011233"/>
    </source>
</evidence>
<comment type="subunit">
    <text evidence="3">Homotrimer.</text>
</comment>
<evidence type="ECO:0000256" key="7">
    <source>
        <dbReference type="ARBA" id="ARBA00023157"/>
    </source>
</evidence>
<dbReference type="InterPro" id="IPR013783">
    <property type="entry name" value="Ig-like_fold"/>
</dbReference>
<dbReference type="Pfam" id="PF05345">
    <property type="entry name" value="He_PIG"/>
    <property type="match status" value="1"/>
</dbReference>
<dbReference type="InterPro" id="IPR006585">
    <property type="entry name" value="FTP1"/>
</dbReference>
<gene>
    <name evidence="9" type="ORF">BAZSYMA_ACONTIG00946_1</name>
</gene>
<dbReference type="AlphaFoldDB" id="A0A1H6JUV2"/>
<evidence type="ECO:0000256" key="2">
    <source>
        <dbReference type="ARBA" id="ARBA00010147"/>
    </source>
</evidence>
<dbReference type="SUPFAM" id="SSF50985">
    <property type="entry name" value="RCC1/BLIP-II"/>
    <property type="match status" value="1"/>
</dbReference>
<dbReference type="InterPro" id="IPR009091">
    <property type="entry name" value="RCC1/BLIP-II"/>
</dbReference>
<dbReference type="InterPro" id="IPR008979">
    <property type="entry name" value="Galactose-bd-like_sf"/>
</dbReference>
<comment type="similarity">
    <text evidence="2">Belongs to the fucolectin family.</text>
</comment>
<dbReference type="GO" id="GO:0042806">
    <property type="term" value="F:fucose binding"/>
    <property type="evidence" value="ECO:0007669"/>
    <property type="project" value="UniProtKB-ARBA"/>
</dbReference>
<dbReference type="Gene3D" id="2.130.10.30">
    <property type="entry name" value="Regulator of chromosome condensation 1/beta-lactamase-inhibitor protein II"/>
    <property type="match status" value="2"/>
</dbReference>
<dbReference type="SUPFAM" id="SSF49785">
    <property type="entry name" value="Galactose-binding domain-like"/>
    <property type="match status" value="2"/>
</dbReference>
<keyword evidence="7" id="KW-1015">Disulfide bond</keyword>
<reference evidence="10" key="1">
    <citation type="submission" date="2016-06" db="EMBL/GenBank/DDBJ databases">
        <authorList>
            <person name="Petersen J."/>
            <person name="Sayavedra L."/>
        </authorList>
    </citation>
    <scope>NUCLEOTIDE SEQUENCE [LARGE SCALE GENOMIC DNA]</scope>
    <source>
        <strain evidence="10">BazSymA</strain>
    </source>
</reference>
<keyword evidence="5" id="KW-0430">Lectin</keyword>
<dbReference type="PANTHER" id="PTHR45713">
    <property type="entry name" value="FTP DOMAIN-CONTAINING PROTEIN"/>
    <property type="match status" value="1"/>
</dbReference>
<dbReference type="PROSITE" id="PS50022">
    <property type="entry name" value="FA58C_3"/>
    <property type="match status" value="2"/>
</dbReference>
<dbReference type="SMART" id="SM00607">
    <property type="entry name" value="FTP"/>
    <property type="match status" value="2"/>
</dbReference>
<evidence type="ECO:0000256" key="4">
    <source>
        <dbReference type="ARBA" id="ARBA00022723"/>
    </source>
</evidence>
<dbReference type="GO" id="GO:0016020">
    <property type="term" value="C:membrane"/>
    <property type="evidence" value="ECO:0007669"/>
    <property type="project" value="InterPro"/>
</dbReference>
<accession>A0A1H6JUV2</accession>
<feature type="domain" description="F5/8 type C" evidence="8">
    <location>
        <begin position="674"/>
        <end position="820"/>
    </location>
</feature>
<dbReference type="PANTHER" id="PTHR45713:SF6">
    <property type="entry name" value="F5_8 TYPE C DOMAIN-CONTAINING PROTEIN"/>
    <property type="match status" value="1"/>
</dbReference>
<dbReference type="InterPro" id="IPR015919">
    <property type="entry name" value="Cadherin-like_sf"/>
</dbReference>
<dbReference type="EMBL" id="CDSC02000082">
    <property type="protein sequence ID" value="SEH66340.1"/>
    <property type="molecule type" value="Genomic_DNA"/>
</dbReference>
<evidence type="ECO:0000313" key="9">
    <source>
        <dbReference type="EMBL" id="SEH66340.1"/>
    </source>
</evidence>
<protein>
    <submittedName>
        <fullName evidence="9">Secreted protein containing Fucolectintachylectin-4 pentraxin-1 // Coagulation factor 5/8 type,C-terminal // Coagulation factor 5/8 type, C-terminal //Fucolectin tachylectin-4 pentraxin-1</fullName>
    </submittedName>
</protein>
<organism evidence="9 10">
    <name type="scientific">Bathymodiolus azoricus thioautotrophic gill symbiont</name>
    <dbReference type="NCBI Taxonomy" id="235205"/>
    <lineage>
        <taxon>Bacteria</taxon>
        <taxon>Pseudomonadati</taxon>
        <taxon>Pseudomonadota</taxon>
        <taxon>Gammaproteobacteria</taxon>
        <taxon>sulfur-oxidizing symbionts</taxon>
    </lineage>
</organism>
<dbReference type="InterPro" id="IPR000421">
    <property type="entry name" value="FA58C"/>
</dbReference>
<evidence type="ECO:0000259" key="8">
    <source>
        <dbReference type="PROSITE" id="PS50022"/>
    </source>
</evidence>
<feature type="domain" description="F5/8 type C" evidence="8">
    <location>
        <begin position="113"/>
        <end position="263"/>
    </location>
</feature>
<evidence type="ECO:0000256" key="6">
    <source>
        <dbReference type="ARBA" id="ARBA00022837"/>
    </source>
</evidence>
<evidence type="ECO:0000256" key="1">
    <source>
        <dbReference type="ARBA" id="ARBA00002219"/>
    </source>
</evidence>
<dbReference type="Gene3D" id="2.60.40.10">
    <property type="entry name" value="Immunoglobulins"/>
    <property type="match status" value="1"/>
</dbReference>
<dbReference type="Proteomes" id="UP000198988">
    <property type="component" value="Unassembled WGS sequence"/>
</dbReference>
<sequence>MKNISNTLNTLTKLLAVAIFSVSLNAFSVVLGPLITFSTNHVSATAGIAITPITISNRGDSVSHYSIYPAIPDGLSLNAKTGTISGVPIVASDPVTYTVTAVGHRGHDTATIVIAVGVGVINLALRKPATQSSTYLYHSIIPVAGYAVDGNTDGYFLNKSTTHTKFEYDNPWWQVDLGSKKDIEQIIIYNRTDCCADRLKDYRVSISNKADFSTHIYQQDFHATPNPKKTIILDAPGKQGRYVRVQMFGSKILSLAEVQVIGIDPLHFSEVDYSSAHNDFGGVNNAPNYANKMAFAAIKGDGSIKAWGNPHFGGEKAPDPDSGYTKIYSNKHSFAALKADGSITAWGDLLIRGVSASRAPTDKGYIKIYSNVYAFVALKADGSITAWGNPYSGGRGAPSGSDYTEIYSNRRAFAALTHDGSVKTWGDSNFGGKDAPNAPTDKGYIKIYSTDKAFVALKADGSIKGWGNAYSGGANVPSGSDYTKIYSNAVAFAALKTDGSIKAWGEADSGGTNAPVDKGYTKIYSNTYAFAALKADGSIKGWGDVYSGGESAPVDKGYVEIYSNAYAFAALKADGSITTWGESVAGGEYISKAPTDKGYIKIYSTDRAFAALKADGSITSWGNLDSSWIKPKNDSTKGPTDKGYIKIYSNAYSFTAVKPDGSIRTWGDPSYGGTYVFGYNLALGKPATQSSTYLYYSIDPVAGYAVDGNTDGYFLNKSTTHTKLERSAWWQVDLGSKKNINQIIIYNRTDCCADRLSDYRVSISNESDFSTHTYQQDFHVAPDPKKIITLDAPGKQGRYVRIQLPDSGYLSLAEVQVMGVDL</sequence>
<dbReference type="InterPro" id="IPR051941">
    <property type="entry name" value="BG_Antigen-Binding_Lectin"/>
</dbReference>
<keyword evidence="6" id="KW-0106">Calcium</keyword>
<name>A0A1H6JUV2_9GAMM</name>
<comment type="function">
    <text evidence="1">Acts as a defensive agent. Recognizes blood group fucosylated oligosaccharides including A, B, H and Lewis B-type antigens. Does not recognize Lewis A antigen and has low affinity for monovalent haptens.</text>
</comment>